<keyword evidence="1" id="KW-0812">Transmembrane</keyword>
<name>A0A6G8Q837_9ACTN</name>
<protein>
    <submittedName>
        <fullName evidence="2">Uncharacterized protein</fullName>
    </submittedName>
</protein>
<keyword evidence="3" id="KW-1185">Reference proteome</keyword>
<accession>A0A6G8Q837</accession>
<keyword evidence="1" id="KW-0472">Membrane</keyword>
<dbReference type="KEGG" id="rub:GBA63_08265"/>
<dbReference type="AlphaFoldDB" id="A0A6G8Q837"/>
<dbReference type="EMBL" id="CP045119">
    <property type="protein sequence ID" value="QIN82636.1"/>
    <property type="molecule type" value="Genomic_DNA"/>
</dbReference>
<feature type="transmembrane region" description="Helical" evidence="1">
    <location>
        <begin position="58"/>
        <end position="77"/>
    </location>
</feature>
<keyword evidence="1" id="KW-1133">Transmembrane helix</keyword>
<evidence type="ECO:0000313" key="2">
    <source>
        <dbReference type="EMBL" id="QIN82636.1"/>
    </source>
</evidence>
<proteinExistence type="predicted"/>
<evidence type="ECO:0000256" key="1">
    <source>
        <dbReference type="SAM" id="Phobius"/>
    </source>
</evidence>
<dbReference type="Proteomes" id="UP000501452">
    <property type="component" value="Chromosome"/>
</dbReference>
<gene>
    <name evidence="2" type="ORF">GBA63_08265</name>
</gene>
<reference evidence="2 3" key="1">
    <citation type="submission" date="2019-10" db="EMBL/GenBank/DDBJ databases">
        <title>Rubrobacter sp nov SCSIO 52090 isolated from a deep-sea sediment in the South China Sea.</title>
        <authorList>
            <person name="Chen R.W."/>
        </authorList>
    </citation>
    <scope>NUCLEOTIDE SEQUENCE [LARGE SCALE GENOMIC DNA]</scope>
    <source>
        <strain evidence="2 3">SCSIO 52909</strain>
    </source>
</reference>
<evidence type="ECO:0000313" key="3">
    <source>
        <dbReference type="Proteomes" id="UP000501452"/>
    </source>
</evidence>
<dbReference type="RefSeq" id="WP_166175158.1">
    <property type="nucleotide sequence ID" value="NZ_CP045119.1"/>
</dbReference>
<organism evidence="2 3">
    <name type="scientific">Rubrobacter tropicus</name>
    <dbReference type="NCBI Taxonomy" id="2653851"/>
    <lineage>
        <taxon>Bacteria</taxon>
        <taxon>Bacillati</taxon>
        <taxon>Actinomycetota</taxon>
        <taxon>Rubrobacteria</taxon>
        <taxon>Rubrobacterales</taxon>
        <taxon>Rubrobacteraceae</taxon>
        <taxon>Rubrobacter</taxon>
    </lineage>
</organism>
<sequence length="82" mass="9150">MARGADPPRDEPRREGPVRRTLRVAILGVTLIFVVAALAISCSLVVYTAYRHDLQNGVFALLLAVLSAQIAINWFLWKDDEE</sequence>
<feature type="transmembrane region" description="Helical" evidence="1">
    <location>
        <begin position="21"/>
        <end position="46"/>
    </location>
</feature>